<gene>
    <name evidence="10" type="ORF">CHIRRI_LOCUS7928</name>
</gene>
<evidence type="ECO:0000313" key="10">
    <source>
        <dbReference type="EMBL" id="CAG9805052.1"/>
    </source>
</evidence>
<dbReference type="GO" id="GO:0003725">
    <property type="term" value="F:double-stranded RNA binding"/>
    <property type="evidence" value="ECO:0007669"/>
    <property type="project" value="InterPro"/>
</dbReference>
<feature type="domain" description="RNase III" evidence="9">
    <location>
        <begin position="73"/>
        <end position="203"/>
    </location>
</feature>
<keyword evidence="2" id="KW-0694">RNA-binding</keyword>
<dbReference type="InterPro" id="IPR055189">
    <property type="entry name" value="RM44_endonuclase"/>
</dbReference>
<dbReference type="GO" id="GO:0070125">
    <property type="term" value="P:mitochondrial translational elongation"/>
    <property type="evidence" value="ECO:0007669"/>
    <property type="project" value="TreeGrafter"/>
</dbReference>
<dbReference type="EMBL" id="OU895878">
    <property type="protein sequence ID" value="CAG9805052.1"/>
    <property type="molecule type" value="Genomic_DNA"/>
</dbReference>
<dbReference type="SMART" id="SM00535">
    <property type="entry name" value="RIBOc"/>
    <property type="match status" value="1"/>
</dbReference>
<name>A0A9N9RWE3_9DIPT</name>
<dbReference type="InterPro" id="IPR036389">
    <property type="entry name" value="RNase_III_sf"/>
</dbReference>
<keyword evidence="6" id="KW-0687">Ribonucleoprotein</keyword>
<keyword evidence="3" id="KW-0809">Transit peptide</keyword>
<evidence type="ECO:0000256" key="3">
    <source>
        <dbReference type="ARBA" id="ARBA00022946"/>
    </source>
</evidence>
<evidence type="ECO:0000256" key="8">
    <source>
        <dbReference type="ARBA" id="ARBA00035187"/>
    </source>
</evidence>
<dbReference type="AlphaFoldDB" id="A0A9N9RWE3"/>
<dbReference type="PANTHER" id="PTHR11207:SF5">
    <property type="entry name" value="LARGE RIBOSOMAL SUBUNIT PROTEIN ML44"/>
    <property type="match status" value="1"/>
</dbReference>
<dbReference type="SUPFAM" id="SSF54768">
    <property type="entry name" value="dsRNA-binding domain-like"/>
    <property type="match status" value="1"/>
</dbReference>
<dbReference type="PROSITE" id="PS50142">
    <property type="entry name" value="RNASE_3_2"/>
    <property type="match status" value="1"/>
</dbReference>
<comment type="similarity">
    <text evidence="7">Belongs to the ribonuclease III family. Mitochondrion-specific ribosomal protein mL44 subfamily.</text>
</comment>
<evidence type="ECO:0000256" key="1">
    <source>
        <dbReference type="ARBA" id="ARBA00004173"/>
    </source>
</evidence>
<dbReference type="GO" id="GO:0070877">
    <property type="term" value="C:microprocessor complex"/>
    <property type="evidence" value="ECO:0007669"/>
    <property type="project" value="TreeGrafter"/>
</dbReference>
<evidence type="ECO:0000256" key="2">
    <source>
        <dbReference type="ARBA" id="ARBA00022884"/>
    </source>
</evidence>
<evidence type="ECO:0000256" key="6">
    <source>
        <dbReference type="ARBA" id="ARBA00023274"/>
    </source>
</evidence>
<reference evidence="10" key="2">
    <citation type="submission" date="2022-10" db="EMBL/GenBank/DDBJ databases">
        <authorList>
            <consortium name="ENA_rothamsted_submissions"/>
            <consortium name="culmorum"/>
            <person name="King R."/>
        </authorList>
    </citation>
    <scope>NUCLEOTIDE SEQUENCE</scope>
</reference>
<dbReference type="InterPro" id="IPR000999">
    <property type="entry name" value="RNase_III_dom"/>
</dbReference>
<proteinExistence type="inferred from homology"/>
<accession>A0A9N9RWE3</accession>
<dbReference type="Pfam" id="PF22892">
    <property type="entry name" value="DSRM_MRPL44"/>
    <property type="match status" value="1"/>
</dbReference>
<protein>
    <recommendedName>
        <fullName evidence="8">Large ribosomal subunit protein mL44</fullName>
    </recommendedName>
</protein>
<evidence type="ECO:0000259" key="9">
    <source>
        <dbReference type="PROSITE" id="PS50142"/>
    </source>
</evidence>
<reference evidence="10" key="1">
    <citation type="submission" date="2022-01" db="EMBL/GenBank/DDBJ databases">
        <authorList>
            <person name="King R."/>
        </authorList>
    </citation>
    <scope>NUCLEOTIDE SEQUENCE</scope>
</reference>
<evidence type="ECO:0000256" key="5">
    <source>
        <dbReference type="ARBA" id="ARBA00023128"/>
    </source>
</evidence>
<dbReference type="InterPro" id="IPR044444">
    <property type="entry name" value="Ribosomal_mL44_DSRM_metazoa"/>
</dbReference>
<dbReference type="GO" id="GO:0004525">
    <property type="term" value="F:ribonuclease III activity"/>
    <property type="evidence" value="ECO:0007669"/>
    <property type="project" value="InterPro"/>
</dbReference>
<evidence type="ECO:0000256" key="4">
    <source>
        <dbReference type="ARBA" id="ARBA00022980"/>
    </source>
</evidence>
<dbReference type="FunFam" id="3.30.160.20:FF:000037">
    <property type="entry name" value="39S ribosomal protein L44, mitochondrial"/>
    <property type="match status" value="1"/>
</dbReference>
<dbReference type="GO" id="GO:0006396">
    <property type="term" value="P:RNA processing"/>
    <property type="evidence" value="ECO:0007669"/>
    <property type="project" value="InterPro"/>
</dbReference>
<keyword evidence="5" id="KW-0496">Mitochondrion</keyword>
<dbReference type="Proteomes" id="UP001153620">
    <property type="component" value="Chromosome 2"/>
</dbReference>
<dbReference type="PANTHER" id="PTHR11207">
    <property type="entry name" value="RIBONUCLEASE III"/>
    <property type="match status" value="1"/>
</dbReference>
<dbReference type="GO" id="GO:0005762">
    <property type="term" value="C:mitochondrial large ribosomal subunit"/>
    <property type="evidence" value="ECO:0007669"/>
    <property type="project" value="TreeGrafter"/>
</dbReference>
<evidence type="ECO:0000313" key="11">
    <source>
        <dbReference type="Proteomes" id="UP001153620"/>
    </source>
</evidence>
<comment type="subcellular location">
    <subcellularLocation>
        <location evidence="1">Mitochondrion</location>
    </subcellularLocation>
</comment>
<dbReference type="Pfam" id="PF22935">
    <property type="entry name" value="RM44_endonuclase"/>
    <property type="match status" value="1"/>
</dbReference>
<keyword evidence="4" id="KW-0689">Ribosomal protein</keyword>
<sequence length="336" mass="38159">MTLLRIASRAVLTLHPTISLLNQQKANVARWVRPTLMEIRARKKKLEIKNGPQKESPRSNFIEWNYDAEIYAFGIRLKEKFNYTLLQQAFVDRSYIVQEEMKQRSVGVENPSLNLSDNSALAKKGEELITEFVISFLNLSLPKFPRDGIKAIYRHLVSDEVLLKVSQSIGTKDLILSSNYPPMNDVYVATLKAIIGALFESSGEARAYEFIRDFICTQLNQVDVNELWKIENPMELLKEICKDKKLGEPEPRLINNAGQNTILAVHYVGIYANKKQLGTGFGENIQIAKEEAVKDSLRTLFQTNNNMKPFNFRMPVEKVANLLKKPALAAASVDNI</sequence>
<dbReference type="OrthoDB" id="444135at2759"/>
<dbReference type="SUPFAM" id="SSF69065">
    <property type="entry name" value="RNase III domain-like"/>
    <property type="match status" value="1"/>
</dbReference>
<dbReference type="Gene3D" id="3.30.160.20">
    <property type="match status" value="1"/>
</dbReference>
<dbReference type="Gene3D" id="1.10.1520.10">
    <property type="entry name" value="Ribonuclease III domain"/>
    <property type="match status" value="1"/>
</dbReference>
<evidence type="ECO:0000256" key="7">
    <source>
        <dbReference type="ARBA" id="ARBA00024034"/>
    </source>
</evidence>
<organism evidence="10 11">
    <name type="scientific">Chironomus riparius</name>
    <dbReference type="NCBI Taxonomy" id="315576"/>
    <lineage>
        <taxon>Eukaryota</taxon>
        <taxon>Metazoa</taxon>
        <taxon>Ecdysozoa</taxon>
        <taxon>Arthropoda</taxon>
        <taxon>Hexapoda</taxon>
        <taxon>Insecta</taxon>
        <taxon>Pterygota</taxon>
        <taxon>Neoptera</taxon>
        <taxon>Endopterygota</taxon>
        <taxon>Diptera</taxon>
        <taxon>Nematocera</taxon>
        <taxon>Chironomoidea</taxon>
        <taxon>Chironomidae</taxon>
        <taxon>Chironominae</taxon>
        <taxon>Chironomus</taxon>
    </lineage>
</organism>
<dbReference type="CDD" id="cd19874">
    <property type="entry name" value="DSRM_MRPL44"/>
    <property type="match status" value="1"/>
</dbReference>
<keyword evidence="11" id="KW-1185">Reference proteome</keyword>